<sequence>MTAFDESRFAHLHVHTEYSLYSGVARIKELVTRVKELEMKHLAITDYGALYGVIPFYKECKKQGIKPIIGCELYVAPTSRYYRCTVDGETYYNLILLAENQMGYKNLVKLVSLANIEGMYYKPRVDKELLQKYHEGLICLSSGADGEVYRAISRNNKPRAKRVVQEYIDIFGKENFFIEVQNHGLSQERIVNKSLVELAENFGLGLVAANDCRYLRQKDSELYAVLHCIEHGMDLDEYKNGRYDNGEYYLKSPQEIAILFSEYPEAVANTVKIAERCQVDFTFGQMQMPAFSLPKAYKTDDEYLCALCEKALPEYYSVITEEIQKQLCYELDMIKRSDLARYILIAQDIIELCREHDISVRSRCSYLEGSIIAYVLGLSKVEPSKCNLEADTVLNLDHISLPEFKLGYNQQIDNQDFVIDYLKECYGYDSVAQIVTFGTLLAKAALREVGRVLGIDYEHIDAIARTIPNELRMTLDEALNTSAEFRQHYESSEVIKRWVDLAHEIKGLPRHTSPHASMVVIAHGPLMDYLPVSESENSLVADFPVKYLEEMGMFMVSLTLSRRLS</sequence>
<dbReference type="Pfam" id="PF07733">
    <property type="entry name" value="DNA_pol3_alpha"/>
    <property type="match status" value="1"/>
</dbReference>
<evidence type="ECO:0000259" key="1">
    <source>
        <dbReference type="SMART" id="SM00481"/>
    </source>
</evidence>
<dbReference type="InterPro" id="IPR011708">
    <property type="entry name" value="DNA_pol3_alpha_NTPase_dom"/>
</dbReference>
<organism evidence="2 3">
    <name type="scientific">Selenomonas ruminantium</name>
    <dbReference type="NCBI Taxonomy" id="971"/>
    <lineage>
        <taxon>Bacteria</taxon>
        <taxon>Bacillati</taxon>
        <taxon>Bacillota</taxon>
        <taxon>Negativicutes</taxon>
        <taxon>Selenomonadales</taxon>
        <taxon>Selenomonadaceae</taxon>
        <taxon>Selenomonas</taxon>
    </lineage>
</organism>
<dbReference type="OrthoDB" id="9803237at2"/>
<dbReference type="Gene3D" id="3.20.20.140">
    <property type="entry name" value="Metal-dependent hydrolases"/>
    <property type="match status" value="1"/>
</dbReference>
<name>A0A1I3C4S4_SELRU</name>
<evidence type="ECO:0000313" key="3">
    <source>
        <dbReference type="Proteomes" id="UP000183639"/>
    </source>
</evidence>
<dbReference type="CDD" id="cd12113">
    <property type="entry name" value="PHP_PolIIIA_DnaE3"/>
    <property type="match status" value="1"/>
</dbReference>
<dbReference type="PANTHER" id="PTHR32294:SF0">
    <property type="entry name" value="DNA POLYMERASE III SUBUNIT ALPHA"/>
    <property type="match status" value="1"/>
</dbReference>
<reference evidence="2 3" key="1">
    <citation type="submission" date="2016-10" db="EMBL/GenBank/DDBJ databases">
        <authorList>
            <person name="de Groot N.N."/>
        </authorList>
    </citation>
    <scope>NUCLEOTIDE SEQUENCE [LARGE SCALE GENOMIC DNA]</scope>
    <source>
        <strain evidence="2 3">Z108</strain>
    </source>
</reference>
<evidence type="ECO:0000313" key="2">
    <source>
        <dbReference type="EMBL" id="SFH69544.1"/>
    </source>
</evidence>
<dbReference type="InterPro" id="IPR016195">
    <property type="entry name" value="Pol/histidinol_Pase-like"/>
</dbReference>
<dbReference type="PANTHER" id="PTHR32294">
    <property type="entry name" value="DNA POLYMERASE III SUBUNIT ALPHA"/>
    <property type="match status" value="1"/>
</dbReference>
<dbReference type="InterPro" id="IPR004013">
    <property type="entry name" value="PHP_dom"/>
</dbReference>
<feature type="domain" description="Polymerase/histidinol phosphatase N-terminal" evidence="1">
    <location>
        <begin position="10"/>
        <end position="77"/>
    </location>
</feature>
<keyword evidence="2" id="KW-0808">Transferase</keyword>
<protein>
    <submittedName>
        <fullName evidence="2">DNA-directed DNA polymerase III (Polc)</fullName>
    </submittedName>
</protein>
<dbReference type="NCBIfam" id="TIGR00594">
    <property type="entry name" value="polc"/>
    <property type="match status" value="1"/>
</dbReference>
<keyword evidence="2" id="KW-0239">DNA-directed DNA polymerase</keyword>
<dbReference type="AlphaFoldDB" id="A0A1I3C4S4"/>
<dbReference type="InterPro" id="IPR003141">
    <property type="entry name" value="Pol/His_phosphatase_N"/>
</dbReference>
<dbReference type="Pfam" id="PF02811">
    <property type="entry name" value="PHP"/>
    <property type="match status" value="1"/>
</dbReference>
<dbReference type="GO" id="GO:0003887">
    <property type="term" value="F:DNA-directed DNA polymerase activity"/>
    <property type="evidence" value="ECO:0007669"/>
    <property type="project" value="UniProtKB-KW"/>
</dbReference>
<gene>
    <name evidence="2" type="ORF">SAMN04487861_102163</name>
</gene>
<proteinExistence type="predicted"/>
<keyword evidence="2" id="KW-0548">Nucleotidyltransferase</keyword>
<dbReference type="RefSeq" id="WP_075441918.1">
    <property type="nucleotide sequence ID" value="NZ_FOQK01000002.1"/>
</dbReference>
<dbReference type="SUPFAM" id="SSF89550">
    <property type="entry name" value="PHP domain-like"/>
    <property type="match status" value="1"/>
</dbReference>
<dbReference type="InterPro" id="IPR004805">
    <property type="entry name" value="DnaE2/DnaE/PolC"/>
</dbReference>
<dbReference type="InterPro" id="IPR041931">
    <property type="entry name" value="DNA_pol3_alpha_thumb_dom"/>
</dbReference>
<dbReference type="SMART" id="SM00481">
    <property type="entry name" value="POLIIIAc"/>
    <property type="match status" value="1"/>
</dbReference>
<dbReference type="GO" id="GO:0008408">
    <property type="term" value="F:3'-5' exonuclease activity"/>
    <property type="evidence" value="ECO:0007669"/>
    <property type="project" value="InterPro"/>
</dbReference>
<accession>A0A1I3C4S4</accession>
<dbReference type="EMBL" id="FOQK01000002">
    <property type="protein sequence ID" value="SFH69544.1"/>
    <property type="molecule type" value="Genomic_DNA"/>
</dbReference>
<dbReference type="Gene3D" id="1.10.10.1600">
    <property type="entry name" value="Bacterial DNA polymerase III alpha subunit, thumb domain"/>
    <property type="match status" value="1"/>
</dbReference>
<dbReference type="GO" id="GO:0006260">
    <property type="term" value="P:DNA replication"/>
    <property type="evidence" value="ECO:0007669"/>
    <property type="project" value="InterPro"/>
</dbReference>
<dbReference type="Proteomes" id="UP000183639">
    <property type="component" value="Unassembled WGS sequence"/>
</dbReference>